<accession>A0A4R8C2W2</accession>
<comment type="caution">
    <text evidence="1">The sequence shown here is derived from an EMBL/GenBank/DDBJ whole genome shotgun (WGS) entry which is preliminary data.</text>
</comment>
<keyword evidence="2" id="KW-1185">Reference proteome</keyword>
<dbReference type="RefSeq" id="WP_134104500.1">
    <property type="nucleotide sequence ID" value="NZ_SODP01000002.1"/>
</dbReference>
<dbReference type="Pfam" id="PF05120">
    <property type="entry name" value="GvpG"/>
    <property type="match status" value="1"/>
</dbReference>
<dbReference type="InterPro" id="IPR007804">
    <property type="entry name" value="GvpG"/>
</dbReference>
<dbReference type="AlphaFoldDB" id="A0A4R8C2W2"/>
<gene>
    <name evidence="1" type="ORF">EV653_3415</name>
</gene>
<organism evidence="1 2">
    <name type="scientific">Kribbella pratensis</name>
    <dbReference type="NCBI Taxonomy" id="2512112"/>
    <lineage>
        <taxon>Bacteria</taxon>
        <taxon>Bacillati</taxon>
        <taxon>Actinomycetota</taxon>
        <taxon>Actinomycetes</taxon>
        <taxon>Propionibacteriales</taxon>
        <taxon>Kribbellaceae</taxon>
        <taxon>Kribbella</taxon>
    </lineage>
</organism>
<dbReference type="OrthoDB" id="3541554at2"/>
<dbReference type="EMBL" id="SODP01000002">
    <property type="protein sequence ID" value="TDW69391.1"/>
    <property type="molecule type" value="Genomic_DNA"/>
</dbReference>
<evidence type="ECO:0000313" key="1">
    <source>
        <dbReference type="EMBL" id="TDW69391.1"/>
    </source>
</evidence>
<name>A0A4R8C2W2_9ACTN</name>
<reference evidence="1 2" key="1">
    <citation type="submission" date="2019-03" db="EMBL/GenBank/DDBJ databases">
        <title>Genomic Encyclopedia of Type Strains, Phase III (KMG-III): the genomes of soil and plant-associated and newly described type strains.</title>
        <authorList>
            <person name="Whitman W."/>
        </authorList>
    </citation>
    <scope>NUCLEOTIDE SEQUENCE [LARGE SCALE GENOMIC DNA]</scope>
    <source>
        <strain evidence="1 2">VKM Ac-2573</strain>
    </source>
</reference>
<proteinExistence type="predicted"/>
<evidence type="ECO:0000313" key="2">
    <source>
        <dbReference type="Proteomes" id="UP000295146"/>
    </source>
</evidence>
<sequence>MGLLSGLLTLPLAPLRGTVAVAEQIRQQAMREYYDPGRIQRQLEDVERLRSEGLIDEADAEALEDELLERLLAGRGLMEGGR</sequence>
<protein>
    <submittedName>
        <fullName evidence="1">Gas vesicle protein GvpG</fullName>
    </submittedName>
</protein>
<dbReference type="Proteomes" id="UP000295146">
    <property type="component" value="Unassembled WGS sequence"/>
</dbReference>